<dbReference type="PROSITE" id="PS50119">
    <property type="entry name" value="ZF_BBOX"/>
    <property type="match status" value="1"/>
</dbReference>
<protein>
    <submittedName>
        <fullName evidence="9 10">Mucin-5AC-like</fullName>
    </submittedName>
</protein>
<feature type="region of interest" description="Disordered" evidence="5">
    <location>
        <begin position="1632"/>
        <end position="1872"/>
    </location>
</feature>
<dbReference type="GO" id="GO:0005654">
    <property type="term" value="C:nucleoplasm"/>
    <property type="evidence" value="ECO:0007669"/>
    <property type="project" value="TreeGrafter"/>
</dbReference>
<feature type="compositionally biased region" description="Basic and acidic residues" evidence="5">
    <location>
        <begin position="1643"/>
        <end position="1655"/>
    </location>
</feature>
<evidence type="ECO:0000313" key="10">
    <source>
        <dbReference type="RefSeq" id="XP_055888028.1"/>
    </source>
</evidence>
<sequence>MATGTRLMQEISDQFLNCKICFENFREPKTLSCLHTFCCGCLQQQYDQECVSRTSRYSIYNRQVTCPLCRKKTDLPTGGVRRLPDNFLVSNLTEVVAKRTVSKVPPCEICFSVRGKSVDACSKCLDCTKLLCKGCVDLHLATKVTQQHSLIDLEGEKDIQCKIHLDEHVRFYCGPCDACICVVCAFQEHKDHDVCSFSDGSAKYKSALEALLTKCKDRLGQVNTRLNIIDKFEFTIKDVKDTIRDLAISYIAQVRTKEKELMKHIDDLYGGEIKTFVEQKSVLQENLDELQSTCNLTDIMLKDKGVELLLIKKEIETKMTQLLEPELPVIPSDPRYDVKFVPGDVALGRLSYGLGLDLEEVEKEKCLMMKGKMGVDGVVMNGVVNDYRHVPDVITNCTQTEKCRTKEEATSMLSDMKNAFRSSVSQTEKQGLITRDTCTIQVETRERGVSALVNDVKAKGTMTERSDVRSLKCQTDRSSYDIAEAIERSVGSNKGSLTTAGDKSISLQYNGNSFSGDQESCKNASPVYYSNGRPECTPVPDLLYSSEGMTSLSCTPARRIRSIKIQTNISALDIAGEASEKQFIQEVLLAEPKDERLKLDATVTSNLTRARERRRRLEGIESALGDRQLEKNSQACPICMGKPQASSVSPAVSRRPSVDCSTATEKKTQNEKSTWTNFVSFTDKDTNTPQVTQETKVTWTERMATSDRATCTVGVKCQDRATGTVAAKAVDFGSQVSPPANVVATNTPVIYSSEQECQTAVETTEQGTVPDPDIERASGKSRPLSVALDSSVDFMTPPQSPVKSLVKMCDKASDPIRTQCLSRATETIKVKLVTSATETVLAKTLDKETATLVPKTIEQWTETVSPTMISTGVTPPVPATIDVGVATNVMLTNEQATCTEVKAYRESHTETVLVVCDNETLTDTKTFSDAQTAVEILTENQECETNKLDNADECSMTDTCTTWEDPRLDKDSQSPQSEAPSQRSSVTNSRRLRRRAREVQTAPVRCSFCSRATPSGDEFVVEGAPNSVDVVNKSNKVLAYTQDVGTMAISCITCYHDFHEAGIQTSQPQLYDKASAATFEIDQDFLERALSRQFQDAATSTDSLPHFGLLSECDVDDLIVVPEATFELVLDQCDLIMVDDETSTDFLQYAETGTQTLVANDDLISAKECLVTSMTSSMADSTGSKGIGEVIRSLVLKEGLIPEACPDAGANTRQLVSTGVNTVPKVTSEKETCTSIRNLLTKGTMTLSVTSMDKSTSTFNQARIVTGTPLSSKTKCEDKVTMTSKADFKHVGTETDSTTMDGKITACISKLRNVSERLNSPPARKASDSFFGSGFASPKTGSKLPHEIPLSPDLRSGRNFEDKPEDVRQKQVKDLLEQTNAVLKPKEQVSGRKPQPITTLKCRKPASLSSALDAGSSSPKLLRPEEAKYDSKSLPRGFPSDRPGTVRMGSQPLIPSRLPLLRYNSAPGRIATVPAQTLLQKSNQSNAEASRRMSPSKIPITKKMSPPEYVSKQQHSVDTKSQDPISPKPQLRRPLPSITETRTPSSCSDTSTASHVSVGSFTGPSSAALNRISIESSGPASRISTESSVFTDHSIISSNRLSNDSTLTISSISPNTSSMNADSASDTVFAKSSTSTAGSTENLDEKSVCTEEKATKKSSMGFMQRLLSKKKKLPEEKKKEPVNVIKSGPTTASAVAALATATPPLPTPAPESHALSNPQFPPHHYPPPPEHKTPPPPRKPRPFVYVRQRIFSIQQDNVEDAEEKRSREKSEEINVQEAKPQTKDLKDSPKVSEKEKALEKTKEKAPEKVKEKASEKTKEKSKKEEKNKVEKDKKKEAEKEKVKVKTTKVKVKKTSDKSGGTTGAKKEGETGS</sequence>
<dbReference type="OMA" id="RITQCIS"/>
<feature type="compositionally biased region" description="Low complexity" evidence="5">
    <location>
        <begin position="645"/>
        <end position="655"/>
    </location>
</feature>
<proteinExistence type="predicted"/>
<dbReference type="PANTHER" id="PTHR25462">
    <property type="entry name" value="BONUS, ISOFORM C-RELATED"/>
    <property type="match status" value="1"/>
</dbReference>
<dbReference type="InterPro" id="IPR017907">
    <property type="entry name" value="Znf_RING_CS"/>
</dbReference>
<dbReference type="RefSeq" id="XP_055888027.1">
    <property type="nucleotide sequence ID" value="XM_056032052.1"/>
</dbReference>
<dbReference type="Gene3D" id="3.30.40.10">
    <property type="entry name" value="Zinc/RING finger domain, C3HC4 (zinc finger)"/>
    <property type="match status" value="1"/>
</dbReference>
<dbReference type="SMART" id="SM00184">
    <property type="entry name" value="RING"/>
    <property type="match status" value="1"/>
</dbReference>
<evidence type="ECO:0000259" key="7">
    <source>
        <dbReference type="PROSITE" id="PS50119"/>
    </source>
</evidence>
<dbReference type="OrthoDB" id="342730at2759"/>
<keyword evidence="2 4" id="KW-0863">Zinc-finger</keyword>
<evidence type="ECO:0000256" key="5">
    <source>
        <dbReference type="SAM" id="MobiDB-lite"/>
    </source>
</evidence>
<reference evidence="9 10" key="1">
    <citation type="submission" date="2025-04" db="UniProtKB">
        <authorList>
            <consortium name="RefSeq"/>
        </authorList>
    </citation>
    <scope>IDENTIFICATION</scope>
</reference>
<dbReference type="InterPro" id="IPR047153">
    <property type="entry name" value="TRIM45/56/19-like"/>
</dbReference>
<evidence type="ECO:0000256" key="2">
    <source>
        <dbReference type="ARBA" id="ARBA00022771"/>
    </source>
</evidence>
<feature type="domain" description="RING-type" evidence="6">
    <location>
        <begin position="18"/>
        <end position="70"/>
    </location>
</feature>
<feature type="compositionally biased region" description="Pro residues" evidence="5">
    <location>
        <begin position="1719"/>
        <end position="1728"/>
    </location>
</feature>
<feature type="domain" description="B box-type" evidence="7">
    <location>
        <begin position="156"/>
        <end position="197"/>
    </location>
</feature>
<feature type="region of interest" description="Disordered" evidence="5">
    <location>
        <begin position="1386"/>
        <end position="1453"/>
    </location>
</feature>
<feature type="compositionally biased region" description="Polar residues" evidence="5">
    <location>
        <begin position="1474"/>
        <end position="1488"/>
    </location>
</feature>
<gene>
    <name evidence="9 10" type="primary">LOC106057585</name>
</gene>
<dbReference type="GO" id="GO:0061630">
    <property type="term" value="F:ubiquitin protein ligase activity"/>
    <property type="evidence" value="ECO:0007669"/>
    <property type="project" value="TreeGrafter"/>
</dbReference>
<dbReference type="GeneID" id="106057585"/>
<feature type="region of interest" description="Disordered" evidence="5">
    <location>
        <begin position="961"/>
        <end position="998"/>
    </location>
</feature>
<evidence type="ECO:0000313" key="8">
    <source>
        <dbReference type="Proteomes" id="UP001165740"/>
    </source>
</evidence>
<feature type="compositionally biased region" description="Low complexity" evidence="5">
    <location>
        <begin position="1328"/>
        <end position="1337"/>
    </location>
</feature>
<feature type="compositionally biased region" description="Polar residues" evidence="5">
    <location>
        <begin position="1538"/>
        <end position="1565"/>
    </location>
</feature>
<dbReference type="CDD" id="cd19756">
    <property type="entry name" value="Bbox2"/>
    <property type="match status" value="1"/>
</dbReference>
<dbReference type="SUPFAM" id="SSF57850">
    <property type="entry name" value="RING/U-box"/>
    <property type="match status" value="1"/>
</dbReference>
<dbReference type="InterPro" id="IPR013083">
    <property type="entry name" value="Znf_RING/FYVE/PHD"/>
</dbReference>
<keyword evidence="8" id="KW-1185">Reference proteome</keyword>
<organism evidence="8 10">
    <name type="scientific">Biomphalaria glabrata</name>
    <name type="common">Bloodfluke planorb</name>
    <name type="synonym">Freshwater snail</name>
    <dbReference type="NCBI Taxonomy" id="6526"/>
    <lineage>
        <taxon>Eukaryota</taxon>
        <taxon>Metazoa</taxon>
        <taxon>Spiralia</taxon>
        <taxon>Lophotrochozoa</taxon>
        <taxon>Mollusca</taxon>
        <taxon>Gastropoda</taxon>
        <taxon>Heterobranchia</taxon>
        <taxon>Euthyneura</taxon>
        <taxon>Panpulmonata</taxon>
        <taxon>Hygrophila</taxon>
        <taxon>Lymnaeoidea</taxon>
        <taxon>Planorbidae</taxon>
        <taxon>Biomphalaria</taxon>
    </lineage>
</organism>
<feature type="region of interest" description="Disordered" evidence="5">
    <location>
        <begin position="1318"/>
        <end position="1370"/>
    </location>
</feature>
<feature type="compositionally biased region" description="Basic and acidic residues" evidence="5">
    <location>
        <begin position="1422"/>
        <end position="1433"/>
    </location>
</feature>
<evidence type="ECO:0000256" key="3">
    <source>
        <dbReference type="ARBA" id="ARBA00022833"/>
    </source>
</evidence>
<feature type="compositionally biased region" description="Basic and acidic residues" evidence="5">
    <location>
        <begin position="1355"/>
        <end position="1370"/>
    </location>
</feature>
<dbReference type="SMART" id="SM00336">
    <property type="entry name" value="BBOX"/>
    <property type="match status" value="2"/>
</dbReference>
<evidence type="ECO:0000313" key="9">
    <source>
        <dbReference type="RefSeq" id="XP_055888027.1"/>
    </source>
</evidence>
<dbReference type="InterPro" id="IPR001841">
    <property type="entry name" value="Znf_RING"/>
</dbReference>
<dbReference type="InterPro" id="IPR000315">
    <property type="entry name" value="Znf_B-box"/>
</dbReference>
<feature type="region of interest" description="Disordered" evidence="5">
    <location>
        <begin position="762"/>
        <end position="782"/>
    </location>
</feature>
<dbReference type="Gene3D" id="3.30.160.60">
    <property type="entry name" value="Classic Zinc Finger"/>
    <property type="match status" value="1"/>
</dbReference>
<feature type="compositionally biased region" description="Basic and acidic residues" evidence="5">
    <location>
        <begin position="1762"/>
        <end position="1772"/>
    </location>
</feature>
<dbReference type="PROSITE" id="PS50089">
    <property type="entry name" value="ZF_RING_2"/>
    <property type="match status" value="1"/>
</dbReference>
<name>A0A9W3ALM8_BIOGL</name>
<keyword evidence="3" id="KW-0862">Zinc</keyword>
<evidence type="ECO:0000256" key="1">
    <source>
        <dbReference type="ARBA" id="ARBA00022723"/>
    </source>
</evidence>
<dbReference type="Pfam" id="PF13445">
    <property type="entry name" value="zf-RING_UBOX"/>
    <property type="match status" value="1"/>
</dbReference>
<feature type="compositionally biased region" description="Polar residues" evidence="5">
    <location>
        <begin position="973"/>
        <end position="989"/>
    </location>
</feature>
<evidence type="ECO:0000256" key="4">
    <source>
        <dbReference type="PROSITE-ProRule" id="PRU00024"/>
    </source>
</evidence>
<feature type="compositionally biased region" description="Basic and acidic residues" evidence="5">
    <location>
        <begin position="1780"/>
        <end position="1843"/>
    </location>
</feature>
<feature type="compositionally biased region" description="Low complexity" evidence="5">
    <location>
        <begin position="1689"/>
        <end position="1702"/>
    </location>
</feature>
<dbReference type="Proteomes" id="UP001165740">
    <property type="component" value="Chromosome 6"/>
</dbReference>
<keyword evidence="1" id="KW-0479">Metal-binding</keyword>
<dbReference type="Pfam" id="PF00643">
    <property type="entry name" value="zf-B_box"/>
    <property type="match status" value="1"/>
</dbReference>
<dbReference type="GO" id="GO:0008270">
    <property type="term" value="F:zinc ion binding"/>
    <property type="evidence" value="ECO:0007669"/>
    <property type="project" value="UniProtKB-KW"/>
</dbReference>
<dbReference type="InterPro" id="IPR027370">
    <property type="entry name" value="Znf-RING_euk"/>
</dbReference>
<accession>A0A9W3ALM8</accession>
<evidence type="ECO:0000259" key="6">
    <source>
        <dbReference type="PROSITE" id="PS50089"/>
    </source>
</evidence>
<feature type="compositionally biased region" description="Polar residues" evidence="5">
    <location>
        <begin position="1632"/>
        <end position="1641"/>
    </location>
</feature>
<dbReference type="PROSITE" id="PS00518">
    <property type="entry name" value="ZF_RING_1"/>
    <property type="match status" value="1"/>
</dbReference>
<dbReference type="PANTHER" id="PTHR25462:SF305">
    <property type="entry name" value="RING-TYPE DOMAIN-CONTAINING PROTEIN"/>
    <property type="match status" value="1"/>
</dbReference>
<dbReference type="RefSeq" id="XP_055888028.1">
    <property type="nucleotide sequence ID" value="XM_056032053.1"/>
</dbReference>
<feature type="region of interest" description="Disordered" evidence="5">
    <location>
        <begin position="645"/>
        <end position="665"/>
    </location>
</feature>
<feature type="compositionally biased region" description="Low complexity" evidence="5">
    <location>
        <begin position="1406"/>
        <end position="1418"/>
    </location>
</feature>
<feature type="region of interest" description="Disordered" evidence="5">
    <location>
        <begin position="1474"/>
        <end position="1565"/>
    </location>
</feature>
<dbReference type="SUPFAM" id="SSF57845">
    <property type="entry name" value="B-box zinc-binding domain"/>
    <property type="match status" value="1"/>
</dbReference>